<dbReference type="SUPFAM" id="SSF81901">
    <property type="entry name" value="HCP-like"/>
    <property type="match status" value="3"/>
</dbReference>
<comment type="caution">
    <text evidence="3">The sequence shown here is derived from an EMBL/GenBank/DDBJ whole genome shotgun (WGS) entry which is preliminary data.</text>
</comment>
<name>A0ABQ7K691_9FUNG</name>
<dbReference type="InterPro" id="IPR011990">
    <property type="entry name" value="TPR-like_helical_dom_sf"/>
</dbReference>
<evidence type="ECO:0008006" key="5">
    <source>
        <dbReference type="Google" id="ProtNLM"/>
    </source>
</evidence>
<organism evidence="3 4">
    <name type="scientific">Linnemannia gamsii</name>
    <dbReference type="NCBI Taxonomy" id="64522"/>
    <lineage>
        <taxon>Eukaryota</taxon>
        <taxon>Fungi</taxon>
        <taxon>Fungi incertae sedis</taxon>
        <taxon>Mucoromycota</taxon>
        <taxon>Mortierellomycotina</taxon>
        <taxon>Mortierellomycetes</taxon>
        <taxon>Mortierellales</taxon>
        <taxon>Mortierellaceae</taxon>
        <taxon>Linnemannia</taxon>
    </lineage>
</organism>
<keyword evidence="4" id="KW-1185">Reference proteome</keyword>
<gene>
    <name evidence="3" type="ORF">BGZ96_005083</name>
</gene>
<evidence type="ECO:0000313" key="4">
    <source>
        <dbReference type="Proteomes" id="UP001194696"/>
    </source>
</evidence>
<protein>
    <recommendedName>
        <fullName evidence="5">HCP-like protein</fullName>
    </recommendedName>
</protein>
<reference evidence="3 4" key="1">
    <citation type="journal article" date="2020" name="Fungal Divers.">
        <title>Resolving the Mortierellaceae phylogeny through synthesis of multi-gene phylogenetics and phylogenomics.</title>
        <authorList>
            <person name="Vandepol N."/>
            <person name="Liber J."/>
            <person name="Desiro A."/>
            <person name="Na H."/>
            <person name="Kennedy M."/>
            <person name="Barry K."/>
            <person name="Grigoriev I.V."/>
            <person name="Miller A.N."/>
            <person name="O'Donnell K."/>
            <person name="Stajich J.E."/>
            <person name="Bonito G."/>
        </authorList>
    </citation>
    <scope>NUCLEOTIDE SEQUENCE [LARGE SCALE GENOMIC DNA]</scope>
    <source>
        <strain evidence="3 4">AD045</strain>
    </source>
</reference>
<comment type="similarity">
    <text evidence="1">Belongs to the sel-1 family.</text>
</comment>
<feature type="compositionally biased region" description="Acidic residues" evidence="2">
    <location>
        <begin position="147"/>
        <end position="156"/>
    </location>
</feature>
<dbReference type="InterPro" id="IPR050767">
    <property type="entry name" value="Sel1_AlgK"/>
</dbReference>
<dbReference type="PANTHER" id="PTHR11102:SF160">
    <property type="entry name" value="ERAD-ASSOCIATED E3 UBIQUITIN-PROTEIN LIGASE COMPONENT HRD3"/>
    <property type="match status" value="1"/>
</dbReference>
<sequence length="539" mass="60459">MEEHITERVQAVRPVQPNSSKSEIVHFDIHQDPSGNNIVLWTDILAAFKGALCVRNNTKNVPFLKDIQFNIIEPRRFAAIPSVVLDILIEDSLVQEQEKTARVRPAESESLPPAKRKRGPQKTDDDVAFCNWNTLAFLPSDPKPPSDDIDIADGDADANKARSPQTLQDVIMETVGKAKAGDLSAQVELGIIYKQGNLGITQNLESAMDWFLLAANQGSAKGQYQVGCFYHYGLHVPKDHKLAAEWFLKAGKQYHTKSQVLLGVMYLDGDGVPKDHHRALQWLLPPAMEGNSRAQYHIGFMYESGEGLFPKDYSKAMEWYLKSADQGDKKSQVKIGFLYYQGRDVHKDHEIALEWFLKAAKQGDYTGQVSVGMCYEHGQGTENYPKAMEWYHKAAEKNFPIASFCVGRMYENGRGVEKDLTKAREWYLKGAEEGSDHAQASIAEMYCSQAASVRAANPGEAKELYEKAAVWYKKAAAQDSGRAQWALAEMYRDGRGVYQSFSRAKELFQILEKNGERNATGALQDTCYLEAEAEQNGYF</sequence>
<dbReference type="Gene3D" id="1.25.40.10">
    <property type="entry name" value="Tetratricopeptide repeat domain"/>
    <property type="match status" value="4"/>
</dbReference>
<dbReference type="SMART" id="SM00671">
    <property type="entry name" value="SEL1"/>
    <property type="match status" value="8"/>
</dbReference>
<evidence type="ECO:0000256" key="1">
    <source>
        <dbReference type="ARBA" id="ARBA00038101"/>
    </source>
</evidence>
<dbReference type="EMBL" id="JAAAIM010000236">
    <property type="protein sequence ID" value="KAG0291556.1"/>
    <property type="molecule type" value="Genomic_DNA"/>
</dbReference>
<dbReference type="InterPro" id="IPR006597">
    <property type="entry name" value="Sel1-like"/>
</dbReference>
<dbReference type="Pfam" id="PF08238">
    <property type="entry name" value="Sel1"/>
    <property type="match status" value="9"/>
</dbReference>
<proteinExistence type="inferred from homology"/>
<feature type="region of interest" description="Disordered" evidence="2">
    <location>
        <begin position="98"/>
        <end position="124"/>
    </location>
</feature>
<evidence type="ECO:0000313" key="3">
    <source>
        <dbReference type="EMBL" id="KAG0291556.1"/>
    </source>
</evidence>
<dbReference type="PANTHER" id="PTHR11102">
    <property type="entry name" value="SEL-1-LIKE PROTEIN"/>
    <property type="match status" value="1"/>
</dbReference>
<feature type="region of interest" description="Disordered" evidence="2">
    <location>
        <begin position="138"/>
        <end position="163"/>
    </location>
</feature>
<evidence type="ECO:0000256" key="2">
    <source>
        <dbReference type="SAM" id="MobiDB-lite"/>
    </source>
</evidence>
<accession>A0ABQ7K691</accession>
<dbReference type="Proteomes" id="UP001194696">
    <property type="component" value="Unassembled WGS sequence"/>
</dbReference>
<feature type="compositionally biased region" description="Basic and acidic residues" evidence="2">
    <location>
        <begin position="98"/>
        <end position="107"/>
    </location>
</feature>